<comment type="caution">
    <text evidence="1">The sequence shown here is derived from an EMBL/GenBank/DDBJ whole genome shotgun (WGS) entry which is preliminary data.</text>
</comment>
<dbReference type="Proteomes" id="UP001296921">
    <property type="component" value="Unassembled WGS sequence"/>
</dbReference>
<name>A0ABS1IV00_9GAMM</name>
<reference evidence="1 2" key="1">
    <citation type="submission" date="2020-11" db="EMBL/GenBank/DDBJ databases">
        <title>Insectihabitans protaetiae gen. nov. sp. nov. and Insectihabitans allomyrinae sp. nov., isolated from larvae of Protaetia brevitarsis seulensis and Allomyrina dichotoma, respectively.</title>
        <authorList>
            <person name="Lee S.D."/>
            <person name="Byeon Y.-S."/>
            <person name="Kim S.-M."/>
            <person name="Yang H.L."/>
            <person name="Kim I.S."/>
        </authorList>
    </citation>
    <scope>NUCLEOTIDE SEQUENCE [LARGE SCALE GENOMIC DNA]</scope>
    <source>
        <strain evidence="1 2">BWR-B9</strain>
    </source>
</reference>
<gene>
    <name evidence="1" type="ORF">I2494_18030</name>
</gene>
<accession>A0ABS1IV00</accession>
<evidence type="ECO:0000313" key="1">
    <source>
        <dbReference type="EMBL" id="MBK5145581.1"/>
    </source>
</evidence>
<organism evidence="1 2">
    <name type="scientific">Limnobaculum allomyrinae</name>
    <dbReference type="NCBI Taxonomy" id="2791986"/>
    <lineage>
        <taxon>Bacteria</taxon>
        <taxon>Pseudomonadati</taxon>
        <taxon>Pseudomonadota</taxon>
        <taxon>Gammaproteobacteria</taxon>
        <taxon>Enterobacterales</taxon>
        <taxon>Budviciaceae</taxon>
        <taxon>Limnobaculum</taxon>
    </lineage>
</organism>
<proteinExistence type="predicted"/>
<dbReference type="EMBL" id="JADRCR010000012">
    <property type="protein sequence ID" value="MBK5145581.1"/>
    <property type="molecule type" value="Genomic_DNA"/>
</dbReference>
<protein>
    <submittedName>
        <fullName evidence="1">Uncharacterized protein</fullName>
    </submittedName>
</protein>
<keyword evidence="2" id="KW-1185">Reference proteome</keyword>
<evidence type="ECO:0000313" key="2">
    <source>
        <dbReference type="Proteomes" id="UP001296921"/>
    </source>
</evidence>
<dbReference type="RefSeq" id="WP_218468461.1">
    <property type="nucleotide sequence ID" value="NZ_JADRCR010000012.1"/>
</dbReference>
<sequence length="85" mass="9646">MSLINHIDYAGVMPDGRKSEGLYTKSLDFGCSFYCISDDNRLLVENDDGTYTDINYDGVLDVYIDDSECHQYLMTFNKGVLISIK</sequence>